<dbReference type="SUPFAM" id="SSF47203">
    <property type="entry name" value="Acyl-CoA dehydrogenase C-terminal domain-like"/>
    <property type="match status" value="1"/>
</dbReference>
<keyword evidence="15" id="KW-1133">Transmembrane helix</keyword>
<gene>
    <name evidence="19" type="primary">fadE</name>
    <name evidence="19" type="ORF">SNR37_003523</name>
</gene>
<evidence type="ECO:0000259" key="16">
    <source>
        <dbReference type="Pfam" id="PF00441"/>
    </source>
</evidence>
<dbReference type="InterPro" id="IPR036250">
    <property type="entry name" value="AcylCo_DH-like_C"/>
</dbReference>
<dbReference type="Proteomes" id="UP001310248">
    <property type="component" value="Unassembled WGS sequence"/>
</dbReference>
<feature type="domain" description="Acyl-CoA dehydrogenase C-terminal bacterial-type" evidence="18">
    <location>
        <begin position="518"/>
        <end position="800"/>
    </location>
</feature>
<dbReference type="NCBIfam" id="NF038187">
    <property type="entry name" value="FadE_coli"/>
    <property type="match status" value="1"/>
</dbReference>
<dbReference type="NCBIfam" id="NF009586">
    <property type="entry name" value="PRK13026.1"/>
    <property type="match status" value="1"/>
</dbReference>
<keyword evidence="15" id="KW-0812">Transmembrane</keyword>
<comment type="caution">
    <text evidence="19">The sequence shown here is derived from an EMBL/GenBank/DDBJ whole genome shotgun (WGS) entry which is preliminary data.</text>
</comment>
<evidence type="ECO:0000256" key="10">
    <source>
        <dbReference type="ARBA" id="ARBA00023002"/>
    </source>
</evidence>
<dbReference type="Pfam" id="PF00441">
    <property type="entry name" value="Acyl-CoA_dh_1"/>
    <property type="match status" value="1"/>
</dbReference>
<dbReference type="NCBIfam" id="NF007000">
    <property type="entry name" value="PRK09463.1"/>
    <property type="match status" value="1"/>
</dbReference>
<evidence type="ECO:0000256" key="6">
    <source>
        <dbReference type="ARBA" id="ARBA00020144"/>
    </source>
</evidence>
<evidence type="ECO:0000256" key="12">
    <source>
        <dbReference type="ARBA" id="ARBA00047882"/>
    </source>
</evidence>
<comment type="catalytic activity">
    <reaction evidence="13">
        <text>a long-chain 2,3-saturated fatty acyl-CoA + oxidized [electron-transfer flavoprotein] + H(+) = a long-chain (2E)-enoyl-CoA + reduced [electron-transfer flavoprotein]</text>
        <dbReference type="Rhea" id="RHEA:17721"/>
        <dbReference type="Rhea" id="RHEA-COMP:10685"/>
        <dbReference type="Rhea" id="RHEA-COMP:10686"/>
        <dbReference type="ChEBI" id="CHEBI:15378"/>
        <dbReference type="ChEBI" id="CHEBI:57692"/>
        <dbReference type="ChEBI" id="CHEBI:58307"/>
        <dbReference type="ChEBI" id="CHEBI:83721"/>
        <dbReference type="ChEBI" id="CHEBI:83727"/>
        <dbReference type="EC" id="1.3.8.8"/>
    </reaction>
</comment>
<comment type="catalytic activity">
    <reaction evidence="12">
        <text>a medium-chain 2,3-saturated fatty acyl-CoA + oxidized [electron-transfer flavoprotein] + H(+) = a medium-chain (2E)-enoyl-CoA + reduced [electron-transfer flavoprotein]</text>
        <dbReference type="Rhea" id="RHEA:14477"/>
        <dbReference type="Rhea" id="RHEA-COMP:10685"/>
        <dbReference type="Rhea" id="RHEA-COMP:10686"/>
        <dbReference type="ChEBI" id="CHEBI:15378"/>
        <dbReference type="ChEBI" id="CHEBI:57692"/>
        <dbReference type="ChEBI" id="CHEBI:58307"/>
        <dbReference type="ChEBI" id="CHEBI:83723"/>
        <dbReference type="ChEBI" id="CHEBI:83726"/>
        <dbReference type="EC" id="1.3.8.7"/>
    </reaction>
</comment>
<comment type="cofactor">
    <cofactor evidence="1">
        <name>FAD</name>
        <dbReference type="ChEBI" id="CHEBI:57692"/>
    </cofactor>
</comment>
<keyword evidence="7" id="KW-0285">Flavoprotein</keyword>
<evidence type="ECO:0000313" key="20">
    <source>
        <dbReference type="Proteomes" id="UP001310248"/>
    </source>
</evidence>
<keyword evidence="15" id="KW-0472">Membrane</keyword>
<keyword evidence="10 19" id="KW-0560">Oxidoreductase</keyword>
<dbReference type="EC" id="1.3.8.8" evidence="5"/>
<dbReference type="Gene3D" id="2.40.110.10">
    <property type="entry name" value="Butyryl-CoA Dehydrogenase, subunit A, domain 2"/>
    <property type="match status" value="1"/>
</dbReference>
<evidence type="ECO:0000256" key="8">
    <source>
        <dbReference type="ARBA" id="ARBA00022827"/>
    </source>
</evidence>
<comment type="pathway">
    <text evidence="2">Lipid metabolism; fatty acid beta-oxidation.</text>
</comment>
<reference evidence="20" key="1">
    <citation type="submission" date="2023-07" db="EMBL/GenBank/DDBJ databases">
        <title>Draft genome sequence of Agarivorans aestuarii strain ZMCS4, a CAZymes producing bacteria isolated from the marine brown algae Clodostephus spongiosus.</title>
        <authorList>
            <person name="Lorente B."/>
            <person name="Cabral C."/>
            <person name="Frias J."/>
            <person name="Faria J."/>
            <person name="Toubarro D."/>
        </authorList>
    </citation>
    <scope>NUCLEOTIDE SEQUENCE [LARGE SCALE GENOMIC DNA]</scope>
    <source>
        <strain evidence="20">ZMCS4</strain>
    </source>
</reference>
<dbReference type="InterPro" id="IPR009075">
    <property type="entry name" value="AcylCo_DH/oxidase_C"/>
</dbReference>
<dbReference type="PANTHER" id="PTHR48083">
    <property type="entry name" value="MEDIUM-CHAIN SPECIFIC ACYL-COA DEHYDROGENASE, MITOCHONDRIAL-RELATED"/>
    <property type="match status" value="1"/>
</dbReference>
<protein>
    <recommendedName>
        <fullName evidence="6">Acyl-coenzyme A dehydrogenase</fullName>
        <ecNumber evidence="4">1.3.8.7</ecNumber>
        <ecNumber evidence="5">1.3.8.8</ecNumber>
    </recommendedName>
</protein>
<keyword evidence="9" id="KW-0276">Fatty acid metabolism</keyword>
<evidence type="ECO:0000259" key="18">
    <source>
        <dbReference type="Pfam" id="PF09317"/>
    </source>
</evidence>
<accession>A0ABU7G3X1</accession>
<evidence type="ECO:0000256" key="14">
    <source>
        <dbReference type="SAM" id="MobiDB-lite"/>
    </source>
</evidence>
<evidence type="ECO:0000256" key="9">
    <source>
        <dbReference type="ARBA" id="ARBA00022832"/>
    </source>
</evidence>
<dbReference type="PANTHER" id="PTHR48083:SF18">
    <property type="entry name" value="ACYL-COENZYME A DEHYDROGENASE"/>
    <property type="match status" value="1"/>
</dbReference>
<proteinExistence type="inferred from homology"/>
<feature type="domain" description="Acyl-CoA dehydrogenase/oxidase C-terminal" evidence="16">
    <location>
        <begin position="364"/>
        <end position="511"/>
    </location>
</feature>
<dbReference type="InterPro" id="IPR047634">
    <property type="entry name" value="FadE"/>
</dbReference>
<dbReference type="InterPro" id="IPR050741">
    <property type="entry name" value="Acyl-CoA_dehydrogenase"/>
</dbReference>
<dbReference type="InterPro" id="IPR037069">
    <property type="entry name" value="AcylCoA_DH/ox_N_sf"/>
</dbReference>
<feature type="transmembrane region" description="Helical" evidence="15">
    <location>
        <begin position="6"/>
        <end position="23"/>
    </location>
</feature>
<dbReference type="GO" id="GO:0004466">
    <property type="term" value="F:long-chain fatty acyl-CoA dehydrogenase activity"/>
    <property type="evidence" value="ECO:0007669"/>
    <property type="project" value="UniProtKB-EC"/>
</dbReference>
<reference evidence="19 20" key="2">
    <citation type="submission" date="2023-12" db="EMBL/GenBank/DDBJ databases">
        <authorList>
            <consortium name="Cladostephus spongiosus"/>
            <person name="Lorente B."/>
            <person name="Cabral C."/>
            <person name="Frias J."/>
            <person name="Faria J."/>
            <person name="Toubarro D."/>
        </authorList>
    </citation>
    <scope>NUCLEOTIDE SEQUENCE [LARGE SCALE GENOMIC DNA]</scope>
    <source>
        <strain evidence="19 20">ZMCS4</strain>
    </source>
</reference>
<keyword evidence="11" id="KW-0443">Lipid metabolism</keyword>
<dbReference type="InterPro" id="IPR046373">
    <property type="entry name" value="Acyl-CoA_Oxase/DH_mid-dom_sf"/>
</dbReference>
<dbReference type="InterPro" id="IPR009100">
    <property type="entry name" value="AcylCoA_DH/oxidase_NM_dom_sf"/>
</dbReference>
<evidence type="ECO:0000256" key="3">
    <source>
        <dbReference type="ARBA" id="ARBA00009347"/>
    </source>
</evidence>
<dbReference type="EC" id="1.3.8.7" evidence="4"/>
<evidence type="ECO:0000313" key="19">
    <source>
        <dbReference type="EMBL" id="MEE1674091.1"/>
    </source>
</evidence>
<evidence type="ECO:0000256" key="2">
    <source>
        <dbReference type="ARBA" id="ARBA00005005"/>
    </source>
</evidence>
<keyword evidence="8" id="KW-0274">FAD</keyword>
<dbReference type="InterPro" id="IPR013786">
    <property type="entry name" value="AcylCoA_DH/ox_N"/>
</dbReference>
<dbReference type="SUPFAM" id="SSF56645">
    <property type="entry name" value="Acyl-CoA dehydrogenase NM domain-like"/>
    <property type="match status" value="1"/>
</dbReference>
<dbReference type="GO" id="GO:0070991">
    <property type="term" value="F:medium-chain fatty acyl-CoA dehydrogenase activity"/>
    <property type="evidence" value="ECO:0007669"/>
    <property type="project" value="UniProtKB-EC"/>
</dbReference>
<feature type="region of interest" description="Disordered" evidence="14">
    <location>
        <begin position="804"/>
        <end position="823"/>
    </location>
</feature>
<evidence type="ECO:0000256" key="7">
    <source>
        <dbReference type="ARBA" id="ARBA00022630"/>
    </source>
</evidence>
<evidence type="ECO:0000256" key="15">
    <source>
        <dbReference type="SAM" id="Phobius"/>
    </source>
</evidence>
<dbReference type="Pfam" id="PF09317">
    <property type="entry name" value="ACDH_C"/>
    <property type="match status" value="1"/>
</dbReference>
<keyword evidence="20" id="KW-1185">Reference proteome</keyword>
<dbReference type="Pfam" id="PF02771">
    <property type="entry name" value="Acyl-CoA_dh_N"/>
    <property type="match status" value="1"/>
</dbReference>
<comment type="similarity">
    <text evidence="3">Belongs to the acyl-CoA dehydrogenase family.</text>
</comment>
<feature type="domain" description="Acyl-CoA dehydrogenase/oxidase N-terminal" evidence="17">
    <location>
        <begin position="143"/>
        <end position="237"/>
    </location>
</feature>
<evidence type="ECO:0000256" key="5">
    <source>
        <dbReference type="ARBA" id="ARBA00012040"/>
    </source>
</evidence>
<dbReference type="Gene3D" id="1.20.140.10">
    <property type="entry name" value="Butyryl-CoA Dehydrogenase, subunit A, domain 3"/>
    <property type="match status" value="1"/>
</dbReference>
<feature type="transmembrane region" description="Helical" evidence="15">
    <location>
        <begin position="28"/>
        <end position="44"/>
    </location>
</feature>
<dbReference type="RefSeq" id="WP_329775276.1">
    <property type="nucleotide sequence ID" value="NZ_JAYDYW010000006.1"/>
</dbReference>
<dbReference type="EMBL" id="JAYDYW010000006">
    <property type="protein sequence ID" value="MEE1674091.1"/>
    <property type="molecule type" value="Genomic_DNA"/>
</dbReference>
<sequence length="823" mass="90656">MQSYLPLFAAIGGLLLMGGLAYFRASLLAFSLVLTAVLVAYSFVSPFSELFWLAYLLIVGGLNFKPLRQQLISKPLFKIFKKIMPEMSRTEKEAIDAGTTWWEGELFRGAPDWKKLHSYPAPRLSAEEQAFLDGPVEQVCAMTKDWEITHELADLPEEIWDFLKQHKFFAMIIKKKYGGLEFSAYAQSCVLQKLASISAVLSSTVGVPNSLGPGELLQHYGTKEQQDHYLPRLAEGKEIPCFALTSPEAGSDAGSIPDAGVVCMGDWQGEQVLGMKITWNKRYITLAPVATILGLAFKLSDPDKLIGDQEELGITCALIPTDIEGVEVGRRHFPLNIPFMNGPTRANELFVPIDFIIGGKAMAGQGWRMLVECLSVGRGITLPSSATGGIKNAALATGAYARIRRQFKLPIGKMEGVEEPLARLAGNAYMMGAASDLTVTAIDLGEKPSVVSAIVKYHLTHRGQRASIDAMDVVGGKGICLGPKNFLARSYQGAPIAITVEGANILTRSMIIYGQGAIRCHPYVLSEMEAAQHPDFNQGLKQFDKALFSHLGFATSNFVRSFWFGLTSNSLISTPYSDQTAPYYKQLTRFSSNLALLSDVAMGTLGGNLKRKERVSARLGDMLSQLYLSSATLKRFDDDGRKQEDLPLLHWSMQDSLFQLQNALDELLLNFPNKWVGKAMRLVMFPLGKPFHAPSDVLDHKLARILQEPSETRNRVGQGRFDSRVEGNVYGELEQTLEDVLACETLYDKVCKALGEKRPFTQLDKLADEGIKLGVINADEVALMRKTEQGRLAAINVDDFDHQQLENRPSLPKAEAADLDSVA</sequence>
<evidence type="ECO:0000256" key="4">
    <source>
        <dbReference type="ARBA" id="ARBA00012033"/>
    </source>
</evidence>
<dbReference type="Gene3D" id="1.10.540.10">
    <property type="entry name" value="Acyl-CoA dehydrogenase/oxidase, N-terminal domain"/>
    <property type="match status" value="1"/>
</dbReference>
<evidence type="ECO:0000256" key="11">
    <source>
        <dbReference type="ARBA" id="ARBA00023098"/>
    </source>
</evidence>
<evidence type="ECO:0000256" key="13">
    <source>
        <dbReference type="ARBA" id="ARBA00049247"/>
    </source>
</evidence>
<evidence type="ECO:0000259" key="17">
    <source>
        <dbReference type="Pfam" id="PF02771"/>
    </source>
</evidence>
<name>A0ABU7G3X1_9ALTE</name>
<evidence type="ECO:0000256" key="1">
    <source>
        <dbReference type="ARBA" id="ARBA00001974"/>
    </source>
</evidence>
<dbReference type="InterPro" id="IPR015396">
    <property type="entry name" value="FadE_C"/>
</dbReference>
<organism evidence="19 20">
    <name type="scientific">Agarivorans aestuarii</name>
    <dbReference type="NCBI Taxonomy" id="1563703"/>
    <lineage>
        <taxon>Bacteria</taxon>
        <taxon>Pseudomonadati</taxon>
        <taxon>Pseudomonadota</taxon>
        <taxon>Gammaproteobacteria</taxon>
        <taxon>Alteromonadales</taxon>
        <taxon>Alteromonadaceae</taxon>
        <taxon>Agarivorans</taxon>
    </lineage>
</organism>